<feature type="region of interest" description="Disordered" evidence="1">
    <location>
        <begin position="1"/>
        <end position="33"/>
    </location>
</feature>
<proteinExistence type="predicted"/>
<dbReference type="Proteomes" id="UP001165189">
    <property type="component" value="Unassembled WGS sequence"/>
</dbReference>
<organism evidence="2 3">
    <name type="scientific">Aspergillus oryzae var. brunneus</name>
    <dbReference type="NCBI Taxonomy" id="332754"/>
    <lineage>
        <taxon>Eukaryota</taxon>
        <taxon>Fungi</taxon>
        <taxon>Dikarya</taxon>
        <taxon>Ascomycota</taxon>
        <taxon>Pezizomycotina</taxon>
        <taxon>Eurotiomycetes</taxon>
        <taxon>Eurotiomycetidae</taxon>
        <taxon>Eurotiales</taxon>
        <taxon>Aspergillaceae</taxon>
        <taxon>Aspergillus</taxon>
        <taxon>Aspergillus subgen. Circumdati</taxon>
    </lineage>
</organism>
<protein>
    <submittedName>
        <fullName evidence="2">Unnamed protein product</fullName>
    </submittedName>
</protein>
<keyword evidence="3" id="KW-1185">Reference proteome</keyword>
<sequence length="92" mass="10036">MPTRLPRSAEVVTSPMTPAPIGGDGCWASRESSRGDEGSEILFFEDTGTLATSGDLRSLGWPIFTRWDMLFAKGIKVRTEELSSGRDKTVTN</sequence>
<dbReference type="EMBL" id="BSYB01000003">
    <property type="protein sequence ID" value="GMG41888.1"/>
    <property type="molecule type" value="Genomic_DNA"/>
</dbReference>
<accession>A0ABQ6KB72</accession>
<reference evidence="2" key="1">
    <citation type="submission" date="2023-04" db="EMBL/GenBank/DDBJ databases">
        <title>Aspergillus oryzae var. brunneus NBRC 4377.</title>
        <authorList>
            <person name="Ichikawa N."/>
            <person name="Sato H."/>
            <person name="Tonouchi N."/>
        </authorList>
    </citation>
    <scope>NUCLEOTIDE SEQUENCE</scope>
    <source>
        <strain evidence="2">NBRC 4377</strain>
    </source>
</reference>
<name>A0ABQ6KB72_ASPOZ</name>
<comment type="caution">
    <text evidence="2">The sequence shown here is derived from an EMBL/GenBank/DDBJ whole genome shotgun (WGS) entry which is preliminary data.</text>
</comment>
<evidence type="ECO:0000313" key="2">
    <source>
        <dbReference type="EMBL" id="GMG41888.1"/>
    </source>
</evidence>
<evidence type="ECO:0000256" key="1">
    <source>
        <dbReference type="SAM" id="MobiDB-lite"/>
    </source>
</evidence>
<evidence type="ECO:0000313" key="3">
    <source>
        <dbReference type="Proteomes" id="UP001165189"/>
    </source>
</evidence>
<gene>
    <name evidence="2" type="ORF">Aory05_000105300</name>
</gene>